<feature type="non-terminal residue" evidence="4">
    <location>
        <position position="1"/>
    </location>
</feature>
<keyword evidence="2" id="KW-0315">Glutamine amidotransferase</keyword>
<reference evidence="4" key="1">
    <citation type="submission" date="2021-03" db="EMBL/GenBank/DDBJ databases">
        <authorList>
            <person name="Jaffe A."/>
        </authorList>
    </citation>
    <scope>NUCLEOTIDE SEQUENCE</scope>
    <source>
        <strain evidence="4">RIFCSPHIGHO2_01_FULL_GW2011_AR10_43_9</strain>
    </source>
</reference>
<keyword evidence="1" id="KW-0808">Transferase</keyword>
<dbReference type="CDD" id="cd06223">
    <property type="entry name" value="PRTases_typeI"/>
    <property type="match status" value="1"/>
</dbReference>
<dbReference type="EMBL" id="JAGVWF010000004">
    <property type="protein sequence ID" value="MBS3058866.1"/>
    <property type="molecule type" value="Genomic_DNA"/>
</dbReference>
<dbReference type="AlphaFoldDB" id="A0A8T4L7C8"/>
<evidence type="ECO:0000313" key="4">
    <source>
        <dbReference type="EMBL" id="MBS3058866.1"/>
    </source>
</evidence>
<sequence length="362" mass="40358">QFRGDRKPELPTVFGNLANIFDGAYNIVFLNAEGTLAAMRDPLAFRPLSYAIDDDKVAVASESCALTNLGMNNVQSFKPGEMLTVENGSAKVEKFANSSRKARCMFEWVYFANAASLIDGKSVYQVRWRLGEQLAKTETLKVNDKDWIVVSVPDTAKPAADAYAHTLGLPSMEGLLRNRYVGRTFIEGQGREERVREKYNLNKAVLHDKKVILIEDSIVRGLTSKPLVKYIRDSGKAKEVHVRVSCPPIRAPCFYGIDMSTLQEMIAVRHMSKKQIEDVGFQDVDESVIEGIRKDIGADSLRYQSIDGLVKGINYESGAESLCMACLTGKYPTPFGEKLYQVAKQNQEKGIKGRTYEMSVKS</sequence>
<dbReference type="PROSITE" id="PS51278">
    <property type="entry name" value="GATASE_TYPE_2"/>
    <property type="match status" value="1"/>
</dbReference>
<dbReference type="Gene3D" id="3.40.50.2020">
    <property type="match status" value="1"/>
</dbReference>
<dbReference type="SUPFAM" id="SSF53271">
    <property type="entry name" value="PRTase-like"/>
    <property type="match status" value="1"/>
</dbReference>
<proteinExistence type="predicted"/>
<comment type="caution">
    <text evidence="4">The sequence shown here is derived from an EMBL/GenBank/DDBJ whole genome shotgun (WGS) entry which is preliminary data.</text>
</comment>
<evidence type="ECO:0000256" key="1">
    <source>
        <dbReference type="ARBA" id="ARBA00022679"/>
    </source>
</evidence>
<dbReference type="PANTHER" id="PTHR11907">
    <property type="entry name" value="AMIDOPHOSPHORIBOSYLTRANSFERASE"/>
    <property type="match status" value="1"/>
</dbReference>
<dbReference type="SUPFAM" id="SSF56235">
    <property type="entry name" value="N-terminal nucleophile aminohydrolases (Ntn hydrolases)"/>
    <property type="match status" value="1"/>
</dbReference>
<dbReference type="InterPro" id="IPR017932">
    <property type="entry name" value="GATase_2_dom"/>
</dbReference>
<accession>A0A8T4L7C8</accession>
<protein>
    <submittedName>
        <fullName evidence="4">Amidophosphoribosyltransferase</fullName>
    </submittedName>
</protein>
<name>A0A8T4L7C8_9ARCH</name>
<feature type="domain" description="Glutamine amidotransferase type-2" evidence="3">
    <location>
        <begin position="1"/>
        <end position="88"/>
    </location>
</feature>
<dbReference type="InterPro" id="IPR029055">
    <property type="entry name" value="Ntn_hydrolases_N"/>
</dbReference>
<dbReference type="Proteomes" id="UP000683213">
    <property type="component" value="Unassembled WGS sequence"/>
</dbReference>
<dbReference type="InterPro" id="IPR000836">
    <property type="entry name" value="PRTase_dom"/>
</dbReference>
<organism evidence="4 5">
    <name type="scientific">Candidatus Iainarchaeum sp</name>
    <dbReference type="NCBI Taxonomy" id="3101447"/>
    <lineage>
        <taxon>Archaea</taxon>
        <taxon>Candidatus Iainarchaeota</taxon>
        <taxon>Candidatus Iainarchaeia</taxon>
        <taxon>Candidatus Iainarchaeales</taxon>
        <taxon>Candidatus Iainarchaeaceae</taxon>
        <taxon>Candidatus Iainarchaeum</taxon>
    </lineage>
</organism>
<dbReference type="Gene3D" id="3.60.20.10">
    <property type="entry name" value="Glutamine Phosphoribosylpyrophosphate, subunit 1, domain 1"/>
    <property type="match status" value="1"/>
</dbReference>
<gene>
    <name evidence="4" type="ORF">J4224_00385</name>
</gene>
<dbReference type="InterPro" id="IPR029057">
    <property type="entry name" value="PRTase-like"/>
</dbReference>
<dbReference type="GO" id="GO:0016740">
    <property type="term" value="F:transferase activity"/>
    <property type="evidence" value="ECO:0007669"/>
    <property type="project" value="UniProtKB-KW"/>
</dbReference>
<evidence type="ECO:0000256" key="2">
    <source>
        <dbReference type="ARBA" id="ARBA00022962"/>
    </source>
</evidence>
<reference evidence="4" key="2">
    <citation type="submission" date="2021-05" db="EMBL/GenBank/DDBJ databases">
        <title>Protein family content uncovers lineage relationships and bacterial pathway maintenance mechanisms in DPANN archaea.</title>
        <authorList>
            <person name="Castelle C.J."/>
            <person name="Meheust R."/>
            <person name="Jaffe A.L."/>
            <person name="Seitz K."/>
            <person name="Gong X."/>
            <person name="Baker B.J."/>
            <person name="Banfield J.F."/>
        </authorList>
    </citation>
    <scope>NUCLEOTIDE SEQUENCE</scope>
    <source>
        <strain evidence="4">RIFCSPHIGHO2_01_FULL_GW2011_AR10_43_9</strain>
    </source>
</reference>
<evidence type="ECO:0000259" key="3">
    <source>
        <dbReference type="PROSITE" id="PS51278"/>
    </source>
</evidence>
<evidence type="ECO:0000313" key="5">
    <source>
        <dbReference type="Proteomes" id="UP000683213"/>
    </source>
</evidence>